<feature type="signal peptide" evidence="1">
    <location>
        <begin position="1"/>
        <end position="18"/>
    </location>
</feature>
<evidence type="ECO:0000256" key="1">
    <source>
        <dbReference type="SAM" id="SignalP"/>
    </source>
</evidence>
<evidence type="ECO:0000313" key="3">
    <source>
        <dbReference type="Proteomes" id="UP001362999"/>
    </source>
</evidence>
<proteinExistence type="predicted"/>
<name>A0AAV9Z461_9AGAR</name>
<evidence type="ECO:0000313" key="2">
    <source>
        <dbReference type="EMBL" id="KAK6969558.1"/>
    </source>
</evidence>
<feature type="chain" id="PRO_5043889109" evidence="1">
    <location>
        <begin position="19"/>
        <end position="391"/>
    </location>
</feature>
<keyword evidence="3" id="KW-1185">Reference proteome</keyword>
<dbReference type="AlphaFoldDB" id="A0AAV9Z461"/>
<comment type="caution">
    <text evidence="2">The sequence shown here is derived from an EMBL/GenBank/DDBJ whole genome shotgun (WGS) entry which is preliminary data.</text>
</comment>
<organism evidence="2 3">
    <name type="scientific">Favolaschia claudopus</name>
    <dbReference type="NCBI Taxonomy" id="2862362"/>
    <lineage>
        <taxon>Eukaryota</taxon>
        <taxon>Fungi</taxon>
        <taxon>Dikarya</taxon>
        <taxon>Basidiomycota</taxon>
        <taxon>Agaricomycotina</taxon>
        <taxon>Agaricomycetes</taxon>
        <taxon>Agaricomycetidae</taxon>
        <taxon>Agaricales</taxon>
        <taxon>Marasmiineae</taxon>
        <taxon>Mycenaceae</taxon>
        <taxon>Favolaschia</taxon>
    </lineage>
</organism>
<keyword evidence="1" id="KW-0732">Signal</keyword>
<sequence length="391" mass="43339">MCRGIWHCAGFFLPLMAAIQVLNKVNVYIAAVRTLRQALKEVSDSRDGAAELLDTFDLYCEDKDDTAHILKLLHEYDKQLSEFLIPSLLQATCSLRYVHPRQLPSALVALAPTLVNNGPVLLAPSIPFVPADAATALLADLFTPPPDLRLAAIQRAAVGVAEETDPSWCPVLASFAAVDDNIIPLLDDIGKHASAPGVVVNLIAALRMLLADARPRENCLQRWVDIIVFKIGCAVYAQRYLFQSQNDSTFVEAFIRRHWTHGNNGKTFERSKNLQKEQKAAVIEDLRRDAQRVASQHARVLDAYREHGAIVFLDPNWCFKKLEENRVQGARAQDNTLADAAVARHTAAEAAILNIVGAYCNSNKHRYIDQVCGLLWELRRSYAVLSGLGVQ</sequence>
<accession>A0AAV9Z461</accession>
<dbReference type="Proteomes" id="UP001362999">
    <property type="component" value="Unassembled WGS sequence"/>
</dbReference>
<dbReference type="EMBL" id="JAWWNJ010000220">
    <property type="protein sequence ID" value="KAK6969558.1"/>
    <property type="molecule type" value="Genomic_DNA"/>
</dbReference>
<gene>
    <name evidence="2" type="ORF">R3P38DRAFT_3144188</name>
</gene>
<reference evidence="2 3" key="1">
    <citation type="journal article" date="2024" name="J Genomics">
        <title>Draft genome sequencing and assembly of Favolaschia claudopus CIRM-BRFM 2984 isolated from oak limbs.</title>
        <authorList>
            <person name="Navarro D."/>
            <person name="Drula E."/>
            <person name="Chaduli D."/>
            <person name="Cazenave R."/>
            <person name="Ahrendt S."/>
            <person name="Wang J."/>
            <person name="Lipzen A."/>
            <person name="Daum C."/>
            <person name="Barry K."/>
            <person name="Grigoriev I.V."/>
            <person name="Favel A."/>
            <person name="Rosso M.N."/>
            <person name="Martin F."/>
        </authorList>
    </citation>
    <scope>NUCLEOTIDE SEQUENCE [LARGE SCALE GENOMIC DNA]</scope>
    <source>
        <strain evidence="2 3">CIRM-BRFM 2984</strain>
    </source>
</reference>
<protein>
    <submittedName>
        <fullName evidence="2">Uncharacterized protein</fullName>
    </submittedName>
</protein>